<evidence type="ECO:0000313" key="4">
    <source>
        <dbReference type="EMBL" id="MBC9811886.1"/>
    </source>
</evidence>
<dbReference type="GO" id="GO:0004553">
    <property type="term" value="F:hydrolase activity, hydrolyzing O-glycosyl compounds"/>
    <property type="evidence" value="ECO:0007669"/>
    <property type="project" value="UniProtKB-ARBA"/>
</dbReference>
<dbReference type="InterPro" id="IPR045474">
    <property type="entry name" value="GEVED"/>
</dbReference>
<dbReference type="PROSITE" id="PS50853">
    <property type="entry name" value="FN3"/>
    <property type="match status" value="4"/>
</dbReference>
<feature type="domain" description="Fibronectin type-III" evidence="3">
    <location>
        <begin position="488"/>
        <end position="580"/>
    </location>
</feature>
<dbReference type="Proteomes" id="UP000652681">
    <property type="component" value="Unassembled WGS sequence"/>
</dbReference>
<organism evidence="4 5">
    <name type="scientific">Taishania pollutisoli</name>
    <dbReference type="NCBI Taxonomy" id="2766479"/>
    <lineage>
        <taxon>Bacteria</taxon>
        <taxon>Pseudomonadati</taxon>
        <taxon>Bacteroidota</taxon>
        <taxon>Flavobacteriia</taxon>
        <taxon>Flavobacteriales</taxon>
        <taxon>Crocinitomicaceae</taxon>
        <taxon>Taishania</taxon>
    </lineage>
</organism>
<feature type="chain" id="PRO_5035160046" evidence="2">
    <location>
        <begin position="27"/>
        <end position="1949"/>
    </location>
</feature>
<dbReference type="SMART" id="SM00060">
    <property type="entry name" value="FN3"/>
    <property type="match status" value="4"/>
</dbReference>
<evidence type="ECO:0000256" key="1">
    <source>
        <dbReference type="ARBA" id="ARBA00022729"/>
    </source>
</evidence>
<dbReference type="Gene3D" id="2.60.120.200">
    <property type="match status" value="1"/>
</dbReference>
<proteinExistence type="predicted"/>
<feature type="domain" description="Fibronectin type-III" evidence="3">
    <location>
        <begin position="218"/>
        <end position="310"/>
    </location>
</feature>
<dbReference type="InterPro" id="IPR013783">
    <property type="entry name" value="Ig-like_fold"/>
</dbReference>
<dbReference type="InterPro" id="IPR026444">
    <property type="entry name" value="Secre_tail"/>
</dbReference>
<feature type="domain" description="Fibronectin type-III" evidence="3">
    <location>
        <begin position="758"/>
        <end position="850"/>
    </location>
</feature>
<dbReference type="Pfam" id="PF00041">
    <property type="entry name" value="fn3"/>
    <property type="match status" value="1"/>
</dbReference>
<feature type="signal peptide" evidence="2">
    <location>
        <begin position="1"/>
        <end position="26"/>
    </location>
</feature>
<feature type="domain" description="Fibronectin type-III" evidence="3">
    <location>
        <begin position="1449"/>
        <end position="1542"/>
    </location>
</feature>
<comment type="caution">
    <text evidence="4">The sequence shown here is derived from an EMBL/GenBank/DDBJ whole genome shotgun (WGS) entry which is preliminary data.</text>
</comment>
<gene>
    <name evidence="4" type="ORF">H9Y05_05290</name>
</gene>
<dbReference type="InterPro" id="IPR036116">
    <property type="entry name" value="FN3_sf"/>
</dbReference>
<evidence type="ECO:0000259" key="3">
    <source>
        <dbReference type="PROSITE" id="PS50853"/>
    </source>
</evidence>
<dbReference type="NCBIfam" id="TIGR04183">
    <property type="entry name" value="Por_Secre_tail"/>
    <property type="match status" value="1"/>
</dbReference>
<keyword evidence="5" id="KW-1185">Reference proteome</keyword>
<dbReference type="InterPro" id="IPR011628">
    <property type="entry name" value="Cleaved_adhesin"/>
</dbReference>
<dbReference type="GO" id="GO:0005975">
    <property type="term" value="P:carbohydrate metabolic process"/>
    <property type="evidence" value="ECO:0007669"/>
    <property type="project" value="UniProtKB-ARBA"/>
</dbReference>
<dbReference type="InterPro" id="IPR003961">
    <property type="entry name" value="FN3_dom"/>
</dbReference>
<dbReference type="Pfam" id="PF18962">
    <property type="entry name" value="Por_Secre_tail"/>
    <property type="match status" value="1"/>
</dbReference>
<dbReference type="Pfam" id="PF07675">
    <property type="entry name" value="Cleaved_Adhesin"/>
    <property type="match status" value="1"/>
</dbReference>
<name>A0A8J6PHW0_9FLAO</name>
<dbReference type="EMBL" id="JACVEL010000002">
    <property type="protein sequence ID" value="MBC9811886.1"/>
    <property type="molecule type" value="Genomic_DNA"/>
</dbReference>
<evidence type="ECO:0000313" key="5">
    <source>
        <dbReference type="Proteomes" id="UP000652681"/>
    </source>
</evidence>
<dbReference type="InterPro" id="IPR013320">
    <property type="entry name" value="ConA-like_dom_sf"/>
</dbReference>
<accession>A0A8J6PHW0</accession>
<dbReference type="SUPFAM" id="SSF49899">
    <property type="entry name" value="Concanavalin A-like lectins/glucanases"/>
    <property type="match status" value="1"/>
</dbReference>
<dbReference type="CDD" id="cd00063">
    <property type="entry name" value="FN3"/>
    <property type="match status" value="2"/>
</dbReference>
<dbReference type="NCBIfam" id="NF038128">
    <property type="entry name" value="choice_anch_J"/>
    <property type="match status" value="1"/>
</dbReference>
<sequence length="1949" mass="203917">MRKPYKRVIYSLMMLLSLGLSLASYGQLGTIQIGSGTATINGGAAIPVTNFNYTYSQQLVTAAEYVAGGGAATGQITKIRYYCTSVGTASVWNNWTVFIGNTTKTSFTSDTDWVPLAQLTQVFSGTITPVANNWFEITFTAPFNYTGGNIVVAIDENAPGWNSSPTFRSYTSTANSGIQYRDDNVANNPDPASPPTANNRVAALPQLQFEGTLPTCIRPSALTLGSVSSASANITWTAGGTETNWNIQWGTPGFTPGTGTQIGSDVSTVASATINGLTQLTSYDIYVQADCGAGDVSLWRGPLNITTIQTPVTLPYTDDFSANNWILNNGSQTNKWFVGAADGNPANSLYISNDAGGATTTYGHTTSVVRATKTIAFTAGSNPFELSFDWKAGGEGSSDYLRVWIVPATATLAAGTQINTTNTPGALQLGGNLNLQATWKTNHYMIPASYAGTNAKLVFEWRNDGSGGTTTPSIVVDNVNVKSSTCPPPTALAVASVSSASANTTWTAGGTETNWNIQWGAPGFTPGTGTEIGSGTSTVASYTVNGLTQLTSYDIYVQADCGAGDVSFWVGPLNITTIQTPVTLPYTDDFSANNWILNNGSQTNKWFVGAADGNPANSLYISNDAGGATTTYGHTTSVVRATKTIAFTAGSNPFELSFDWKAGGESSSDYLRVWIVPATATLAAGTQINTTNTPGALQLGGNLNLQATWKTNHYMIPASYAGTNAKLVFEWRNDGGGGTTTPSIVVDNVNVKSSTCPPPTALAATPTSVNSMNVSWTAGGTETAWTVVWGTPGFTPGGSGQLGTQNFTSTSGPVSTLTANTNYEVYVRADCGSGDLSLWTGPVSIYTGYCTPSYTNTSDYTSSFVTTGAYSNVSYSATTQPATGYANQTGGTPIVSSAGSTFNFSHSYVGGENTVRIWVDWNNNLVFEASEQVYQQYNGTSPYNQSGSIAIPAGTPNGNYRMRVRSRYYTTVPGACSSESYGSAIDFTLAVITPPSAPAITQAAGTPNCTDGTDLTVTGTPAANETWYWQTTATGTSTANNATTPWTVYQNGTYYVRSLNTVYNIWSTANSVTVTNVPTAPTPPTPVAAQNPACTPGTDIVVPTATGGLEYYWQGTSNTSSSTANNASAPYAVTATGTYYVKAFDPATGCWSAPQGLLVTVDTYIPAAPTANPAVYTFCTSDSPMDIAAQVPVVTGTCTATNNAAGSDGSGVTATVNNFSCAQGTITGATMNATIVSPSGTSWCSSGWYSYNIIVNGTTVATDQCNLTGFNLTPYLPLTSVSIVSNDDDSDPGDQVTLTLTVNITYSNPAPSINWYDAATAGNNLGSGATLNTLGTSVIPTSTVGQYEFYAGTMSGGCASATRTLVTVNISDVNVELTAIDASCNNGNDGSFTVADTLCGTAPFTYAIDGGAFGALPTDLVAGTHTVTVRDANGNESAEYTITIGSAAGPSGVVVNSFDNDQANISWVAGGSETQWNIEWGAPGFTPGTGTAVGTATATDTTYTITGLDGDTEYDIYVSANCGTGTTAGDWAATDVLTDCDPMPAAGYCEDFEDIAALGCWRVLNENGDGDVWGIYTGYANSGTQSAGIYTDYNAGNNNDYLVLPRLTLTGNEVMTFHYRARSSSEPNDYRVVLSTTGYEAADFTNVLLTDTVNNTVYNDTMINLSAYTGDVYIAFHVPQGGLDGYYLYIDDVCFDVCIPNPGTDGTTDVCRTTGTVDLDGVITSDYSNGSWVHPANQSIINGSTMNVSTLANGSYDVLYVVTTACTSDTTVATINVVNPSSAGNDGLITTCKNQMIDLYGGLSGTVDFGGTWYRPNGTAMTSSYFQTGTVQGQSTYTYIVSNGPCGPDTAQVVVNIQNCDFLGLEDVSLLENVSVAPNPNSGQFQIIGIPGTDYVFEILDLNGRVIRSSKKIVSSVTDVNLTDVEDGVYMIRISGNNSERMMRVVKQH</sequence>
<keyword evidence="1 2" id="KW-0732">Signal</keyword>
<dbReference type="RefSeq" id="WP_216713692.1">
    <property type="nucleotide sequence ID" value="NZ_JACVEL010000002.1"/>
</dbReference>
<dbReference type="SUPFAM" id="SSF49265">
    <property type="entry name" value="Fibronectin type III"/>
    <property type="match status" value="3"/>
</dbReference>
<dbReference type="Gene3D" id="2.60.40.10">
    <property type="entry name" value="Immunoglobulins"/>
    <property type="match status" value="4"/>
</dbReference>
<protein>
    <submittedName>
        <fullName evidence="4">Choice-of-anchor J domain-containing protein</fullName>
    </submittedName>
</protein>
<reference evidence="4" key="1">
    <citation type="submission" date="2020-09" db="EMBL/GenBank/DDBJ databases">
        <title>Taishania pollutisoli gen. nov., sp. nov., Isolated from Tetrabromobisphenol A-Contaminated Soil.</title>
        <authorList>
            <person name="Chen Q."/>
        </authorList>
    </citation>
    <scope>NUCLEOTIDE SEQUENCE</scope>
    <source>
        <strain evidence="4">CZZ-1</strain>
    </source>
</reference>
<dbReference type="Pfam" id="PF19081">
    <property type="entry name" value="Ig_7"/>
    <property type="match status" value="1"/>
</dbReference>
<dbReference type="InterPro" id="IPR044023">
    <property type="entry name" value="Ig_7"/>
</dbReference>
<evidence type="ECO:0000256" key="2">
    <source>
        <dbReference type="SAM" id="SignalP"/>
    </source>
</evidence>
<dbReference type="Pfam" id="PF20009">
    <property type="entry name" value="GEVED"/>
    <property type="match status" value="1"/>
</dbReference>